<reference evidence="1" key="1">
    <citation type="journal article" date="2020" name="Nature">
        <title>Giant virus diversity and host interactions through global metagenomics.</title>
        <authorList>
            <person name="Schulz F."/>
            <person name="Roux S."/>
            <person name="Paez-Espino D."/>
            <person name="Jungbluth S."/>
            <person name="Walsh D.A."/>
            <person name="Denef V.J."/>
            <person name="McMahon K.D."/>
            <person name="Konstantinidis K.T."/>
            <person name="Eloe-Fadrosh E.A."/>
            <person name="Kyrpides N.C."/>
            <person name="Woyke T."/>
        </authorList>
    </citation>
    <scope>NUCLEOTIDE SEQUENCE</scope>
    <source>
        <strain evidence="1">GVMAG-M-3300027759-42</strain>
    </source>
</reference>
<dbReference type="EMBL" id="MN740444">
    <property type="protein sequence ID" value="QHU26739.1"/>
    <property type="molecule type" value="Genomic_DNA"/>
</dbReference>
<sequence>MIEYILLTISLTYITIYAYIKLSFPFWNNQPVFHTYDYWRFFYYTPFVVYKYRPMKTKFCEFNQIKTYQYLDSTVQQRKDICQLLQSNYILNDRILITTTAKDLDAEYTGHSEPAFLSIYSEKKYEFTNTDPTFAEQYNDITTALKPIGCVLSKPLHFYYRESLQHNTYTEAPIYYIDVICAKRDLDQKKLNRQLLQTHEYNQRFKNPNVLCSLIKKEIDLFDGVIPLLEYNTYVFYLRNLTFPPLPAHFHITHIDIEHTDILTDFLYEQTHFDLALSKKHFDIMVLSDMGNLIALIKQNLLCAYCLRKGSHIYGFYFLKDAKMQYEDIDGDTLQLVGSVMNCDSVKLFYDGLLHSMHDIVKKKKRNLSQYKMLLFEAIGDNTILLQLWRERNTPVFTNKTAYYTFNLIYPRSPLLAERCFVL</sequence>
<dbReference type="AlphaFoldDB" id="A0A6C0L716"/>
<evidence type="ECO:0000313" key="1">
    <source>
        <dbReference type="EMBL" id="QHU26739.1"/>
    </source>
</evidence>
<accession>A0A6C0L716</accession>
<protein>
    <recommendedName>
        <fullName evidence="2">Glycylpeptide N-tetradecanoyltransferase</fullName>
    </recommendedName>
</protein>
<name>A0A6C0L716_9ZZZZ</name>
<evidence type="ECO:0008006" key="2">
    <source>
        <dbReference type="Google" id="ProtNLM"/>
    </source>
</evidence>
<organism evidence="1">
    <name type="scientific">viral metagenome</name>
    <dbReference type="NCBI Taxonomy" id="1070528"/>
    <lineage>
        <taxon>unclassified sequences</taxon>
        <taxon>metagenomes</taxon>
        <taxon>organismal metagenomes</taxon>
    </lineage>
</organism>
<proteinExistence type="predicted"/>